<gene>
    <name evidence="4" type="ORF">XTPLMG730_1209</name>
</gene>
<sequence length="300" mass="32036">MPAAPGLRIETLDPARQAGELRALRAQAGQPLPADAAGQALDALSYHVLARAGDGQALGSARLGPEQRIDCMAVLPAWRSRGVGSALLAALLQEARRRHWPRMQLQAPPAALDFYARHGFLPAGARGAGSVGEAQPMQRLLNGAAAVEDAAAAIAASTAVVAQARRHLLIYSRALDPGLLDSPPLLAQLRRFAVAAHDKQVRVLLHDAAAAQRAAAPLLALAQRLPSVFRFREVVDPVDRGDATAYLVDDGGGDYFRALGHRYDGETDLLGGGRARQLRDAFARVWERSRDCTELRALGW</sequence>
<keyword evidence="1" id="KW-0808">Transferase</keyword>
<evidence type="ECO:0000259" key="3">
    <source>
        <dbReference type="PROSITE" id="PS51186"/>
    </source>
</evidence>
<evidence type="ECO:0000313" key="4">
    <source>
        <dbReference type="EMBL" id="CTP85666.1"/>
    </source>
</evidence>
<proteinExistence type="predicted"/>
<dbReference type="Proteomes" id="UP000045978">
    <property type="component" value="Unassembled WGS sequence"/>
</dbReference>
<dbReference type="Gene3D" id="3.40.630.30">
    <property type="match status" value="1"/>
</dbReference>
<dbReference type="GO" id="GO:0016747">
    <property type="term" value="F:acyltransferase activity, transferring groups other than amino-acyl groups"/>
    <property type="evidence" value="ECO:0007669"/>
    <property type="project" value="InterPro"/>
</dbReference>
<reference evidence="4 5" key="1">
    <citation type="submission" date="2015-07" db="EMBL/GenBank/DDBJ databases">
        <authorList>
            <person name="Noorani M."/>
        </authorList>
    </citation>
    <scope>NUCLEOTIDE SEQUENCE [LARGE SCALE GENOMIC DNA]</scope>
    <source>
        <strain evidence="4">LMG730</strain>
    </source>
</reference>
<evidence type="ECO:0000313" key="5">
    <source>
        <dbReference type="Proteomes" id="UP000045978"/>
    </source>
</evidence>
<accession>A0A0K2ZIR3</accession>
<dbReference type="RefSeq" id="WP_053837603.1">
    <property type="nucleotide sequence ID" value="NZ_CP076251.1"/>
</dbReference>
<dbReference type="InterPro" id="IPR057691">
    <property type="entry name" value="DUF7931"/>
</dbReference>
<name>A0A0K2ZIR3_9XANT</name>
<dbReference type="InterPro" id="IPR000182">
    <property type="entry name" value="GNAT_dom"/>
</dbReference>
<dbReference type="PANTHER" id="PTHR43420:SF47">
    <property type="entry name" value="N-ACETYLTRANSFERASE DOMAIN-CONTAINING PROTEIN"/>
    <property type="match status" value="1"/>
</dbReference>
<dbReference type="InterPro" id="IPR050680">
    <property type="entry name" value="YpeA/RimI_acetyltransf"/>
</dbReference>
<evidence type="ECO:0000256" key="1">
    <source>
        <dbReference type="ARBA" id="ARBA00022679"/>
    </source>
</evidence>
<dbReference type="SUPFAM" id="SSF55729">
    <property type="entry name" value="Acyl-CoA N-acyltransferases (Nat)"/>
    <property type="match status" value="1"/>
</dbReference>
<evidence type="ECO:0000256" key="2">
    <source>
        <dbReference type="ARBA" id="ARBA00023315"/>
    </source>
</evidence>
<dbReference type="EMBL" id="CXOJ01000018">
    <property type="protein sequence ID" value="CTP85666.1"/>
    <property type="molecule type" value="Genomic_DNA"/>
</dbReference>
<keyword evidence="2" id="KW-0012">Acyltransferase</keyword>
<organism evidence="4 5">
    <name type="scientific">Xanthomonas graminis pv. phlei</name>
    <dbReference type="NCBI Taxonomy" id="487906"/>
    <lineage>
        <taxon>Bacteria</taxon>
        <taxon>Pseudomonadati</taxon>
        <taxon>Pseudomonadota</taxon>
        <taxon>Gammaproteobacteria</taxon>
        <taxon>Lysobacterales</taxon>
        <taxon>Lysobacteraceae</taxon>
        <taxon>Xanthomonas</taxon>
        <taxon>Xanthomonas translucens group</taxon>
        <taxon>Xanthomonas graminis</taxon>
    </lineage>
</organism>
<dbReference type="PANTHER" id="PTHR43420">
    <property type="entry name" value="ACETYLTRANSFERASE"/>
    <property type="match status" value="1"/>
</dbReference>
<dbReference type="InterPro" id="IPR016181">
    <property type="entry name" value="Acyl_CoA_acyltransferase"/>
</dbReference>
<dbReference type="PROSITE" id="PS51186">
    <property type="entry name" value="GNAT"/>
    <property type="match status" value="1"/>
</dbReference>
<feature type="domain" description="N-acetyltransferase" evidence="3">
    <location>
        <begin position="7"/>
        <end position="142"/>
    </location>
</feature>
<dbReference type="Pfam" id="PF25559">
    <property type="entry name" value="DUF7931"/>
    <property type="match status" value="1"/>
</dbReference>
<dbReference type="Pfam" id="PF13673">
    <property type="entry name" value="Acetyltransf_10"/>
    <property type="match status" value="1"/>
</dbReference>
<protein>
    <recommendedName>
        <fullName evidence="3">N-acetyltransferase domain-containing protein</fullName>
    </recommendedName>
</protein>
<dbReference type="AlphaFoldDB" id="A0A0K2ZIR3"/>